<keyword evidence="3" id="KW-0411">Iron-sulfur</keyword>
<evidence type="ECO:0000256" key="3">
    <source>
        <dbReference type="ARBA" id="ARBA00023014"/>
    </source>
</evidence>
<dbReference type="InterPro" id="IPR027631">
    <property type="entry name" value="Mono_FeFe_hydrog"/>
</dbReference>
<evidence type="ECO:0000313" key="5">
    <source>
        <dbReference type="EMBL" id="HIX73029.1"/>
    </source>
</evidence>
<reference evidence="5" key="2">
    <citation type="submission" date="2021-04" db="EMBL/GenBank/DDBJ databases">
        <authorList>
            <person name="Gilroy R."/>
        </authorList>
    </citation>
    <scope>NUCLEOTIDE SEQUENCE</scope>
    <source>
        <strain evidence="5">ChiSxjej3B15-1167</strain>
    </source>
</reference>
<dbReference type="InterPro" id="IPR004108">
    <property type="entry name" value="Fe_hydrogenase_lsu_C"/>
</dbReference>
<dbReference type="PANTHER" id="PTHR11615">
    <property type="entry name" value="NITRATE, FORMATE, IRON DEHYDROGENASE"/>
    <property type="match status" value="1"/>
</dbReference>
<proteinExistence type="predicted"/>
<keyword evidence="2" id="KW-0408">Iron</keyword>
<dbReference type="PROSITE" id="PS51379">
    <property type="entry name" value="4FE4S_FER_2"/>
    <property type="match status" value="2"/>
</dbReference>
<dbReference type="Pfam" id="PF25160">
    <property type="entry name" value="LdpA_Fe-S-bd"/>
    <property type="match status" value="1"/>
</dbReference>
<evidence type="ECO:0000313" key="6">
    <source>
        <dbReference type="Proteomes" id="UP000886805"/>
    </source>
</evidence>
<keyword evidence="1" id="KW-0479">Metal-binding</keyword>
<dbReference type="GO" id="GO:0051536">
    <property type="term" value="F:iron-sulfur cluster binding"/>
    <property type="evidence" value="ECO:0007669"/>
    <property type="project" value="UniProtKB-KW"/>
</dbReference>
<dbReference type="NCBIfam" id="TIGR04105">
    <property type="entry name" value="FeFe_hydrog_B1"/>
    <property type="match status" value="1"/>
</dbReference>
<comment type="caution">
    <text evidence="5">The sequence shown here is derived from an EMBL/GenBank/DDBJ whole genome shotgun (WGS) entry which is preliminary data.</text>
</comment>
<feature type="domain" description="4Fe-4S ferredoxin-type" evidence="4">
    <location>
        <begin position="127"/>
        <end position="157"/>
    </location>
</feature>
<name>A0A9D1X501_9FIRM</name>
<dbReference type="Pfam" id="PF02906">
    <property type="entry name" value="Fe_hyd_lg_C"/>
    <property type="match status" value="1"/>
</dbReference>
<dbReference type="PROSITE" id="PS00198">
    <property type="entry name" value="4FE4S_FER_1"/>
    <property type="match status" value="2"/>
</dbReference>
<evidence type="ECO:0000259" key="4">
    <source>
        <dbReference type="PROSITE" id="PS51379"/>
    </source>
</evidence>
<accession>A0A9D1X501</accession>
<dbReference type="Gene3D" id="3.30.70.20">
    <property type="match status" value="2"/>
</dbReference>
<gene>
    <name evidence="5" type="ORF">H9849_08410</name>
</gene>
<feature type="domain" description="4Fe-4S ferredoxin-type" evidence="4">
    <location>
        <begin position="174"/>
        <end position="203"/>
    </location>
</feature>
<dbReference type="InterPro" id="IPR017896">
    <property type="entry name" value="4Fe4S_Fe-S-bd"/>
</dbReference>
<protein>
    <submittedName>
        <fullName evidence="5">4Fe-4S dicluster domain-containing protein</fullName>
    </submittedName>
</protein>
<dbReference type="AlphaFoldDB" id="A0A9D1X501"/>
<dbReference type="InterPro" id="IPR017900">
    <property type="entry name" value="4Fe4S_Fe_S_CS"/>
</dbReference>
<dbReference type="InterPro" id="IPR050340">
    <property type="entry name" value="Cytosolic_Fe-S_CAF"/>
</dbReference>
<evidence type="ECO:0000256" key="1">
    <source>
        <dbReference type="ARBA" id="ARBA00022723"/>
    </source>
</evidence>
<dbReference type="SUPFAM" id="SSF54862">
    <property type="entry name" value="4Fe-4S ferredoxins"/>
    <property type="match status" value="1"/>
</dbReference>
<sequence length="489" mass="53463">MVTNDATILKIKHEVLYRVAKLAYEGKFEEEREKIPYEMIPGPKAQFRCCIYKEREVIRQRVNLAEGKTPMGEKPDHSKGHKIVYVIPAACEECPIARYTVTNNCQNCMGKACYNSCNFGAITIGMNQAYIDPSKCKECGKCAAACPYNAIADLMRPCRKSCPVDALQVDPDTGIAMIDDEKCISCGQCIHSCPFGAIGSVTYIVDIINAMREGKKVYAMVAPALEGQFGDKITMASLKKAAKELGFTDMIELGLGGDLTALFEAREWAEAYKEGKQLTTSCCPGFVNMVKKHFPKIADHVSTTVSPMCAVSRMVKAKDPDAVTVFVGPCVAKKSEAADSGIEGNADYVLTIGEFRAMMKAKDVELEQAENDYQQASVFGKRFGNSGGVTNAVLESLKEENENADVTVTVCNGAAECKKALLMLQAGKLKTDFIEGMACVGGCVGGPSKHKSEMETKRFRDKLIKEADGRNILENLSEVDLDSFSMYRH</sequence>
<dbReference type="Gene3D" id="3.40.950.10">
    <property type="entry name" value="Fe-only Hydrogenase (Larger Subunit), Chain L, domain 3"/>
    <property type="match status" value="1"/>
</dbReference>
<dbReference type="InterPro" id="IPR057431">
    <property type="entry name" value="LdpA_Fe-S-bd"/>
</dbReference>
<evidence type="ECO:0000256" key="2">
    <source>
        <dbReference type="ARBA" id="ARBA00023004"/>
    </source>
</evidence>
<organism evidence="5 6">
    <name type="scientific">Candidatus Anaerobutyricum stercoripullorum</name>
    <dbReference type="NCBI Taxonomy" id="2838456"/>
    <lineage>
        <taxon>Bacteria</taxon>
        <taxon>Bacillati</taxon>
        <taxon>Bacillota</taxon>
        <taxon>Clostridia</taxon>
        <taxon>Lachnospirales</taxon>
        <taxon>Lachnospiraceae</taxon>
        <taxon>Anaerobutyricum</taxon>
    </lineage>
</organism>
<dbReference type="SUPFAM" id="SSF53920">
    <property type="entry name" value="Fe-only hydrogenase"/>
    <property type="match status" value="1"/>
</dbReference>
<dbReference type="Pfam" id="PF00037">
    <property type="entry name" value="Fer4"/>
    <property type="match status" value="1"/>
</dbReference>
<dbReference type="Proteomes" id="UP000886805">
    <property type="component" value="Unassembled WGS sequence"/>
</dbReference>
<dbReference type="GO" id="GO:0046872">
    <property type="term" value="F:metal ion binding"/>
    <property type="evidence" value="ECO:0007669"/>
    <property type="project" value="UniProtKB-KW"/>
</dbReference>
<dbReference type="EMBL" id="DXEQ01000251">
    <property type="protein sequence ID" value="HIX73029.1"/>
    <property type="molecule type" value="Genomic_DNA"/>
</dbReference>
<dbReference type="InterPro" id="IPR009016">
    <property type="entry name" value="Fe_hydrogenase"/>
</dbReference>
<reference evidence="5" key="1">
    <citation type="journal article" date="2021" name="PeerJ">
        <title>Extensive microbial diversity within the chicken gut microbiome revealed by metagenomics and culture.</title>
        <authorList>
            <person name="Gilroy R."/>
            <person name="Ravi A."/>
            <person name="Getino M."/>
            <person name="Pursley I."/>
            <person name="Horton D.L."/>
            <person name="Alikhan N.F."/>
            <person name="Baker D."/>
            <person name="Gharbi K."/>
            <person name="Hall N."/>
            <person name="Watson M."/>
            <person name="Adriaenssens E.M."/>
            <person name="Foster-Nyarko E."/>
            <person name="Jarju S."/>
            <person name="Secka A."/>
            <person name="Antonio M."/>
            <person name="Oren A."/>
            <person name="Chaudhuri R.R."/>
            <person name="La Ragione R."/>
            <person name="Hildebrand F."/>
            <person name="Pallen M.J."/>
        </authorList>
    </citation>
    <scope>NUCLEOTIDE SEQUENCE</scope>
    <source>
        <strain evidence="5">ChiSxjej3B15-1167</strain>
    </source>
</reference>